<proteinExistence type="predicted"/>
<sequence length="232" mass="26561">MQDIRNTWKQILQEEAKQSTTQVLSYPVQQLRINHDKATWMLGEQELGNQISFFIVKTFMQTTIFNSNGNLVLKSQIYTPRERSKALVLYSMNGVFTGNLLVEALKRLEETELTIINAWVLPIVIVMETPVKAVWEAKRSSLKVLINFMKEENLATLTGHELTAKLVKQKSGVKNWSEPKIVAVKTVDAVSDNVLKIAYEFLSEFEEFRNKYNSGVFKNTSDTDLDDIPLEL</sequence>
<protein>
    <submittedName>
        <fullName evidence="1">Uncharacterized protein</fullName>
    </submittedName>
</protein>
<name>A0A5Q0TWU8_9VIRU</name>
<reference evidence="1" key="1">
    <citation type="submission" date="2019-04" db="EMBL/GenBank/DDBJ databases">
        <title>Diversity and Distribution of a Novel Hyperthermophilic Aquificales Virus Family.</title>
        <authorList>
            <person name="Mead D.A."/>
            <person name="Chevrette M.G."/>
            <person name="Lodes M."/>
            <person name="Hedlund B."/>
            <person name="Schoenfeld T.W."/>
            <person name="Monsma S.A."/>
        </authorList>
    </citation>
    <scope>NUCLEOTIDE SEQUENCE</scope>
</reference>
<dbReference type="EMBL" id="MK783188">
    <property type="protein sequence ID" value="QGA72472.1"/>
    <property type="molecule type" value="Genomic_DNA"/>
</dbReference>
<accession>A0A5Q0TWU8</accession>
<evidence type="ECO:0000313" key="1">
    <source>
        <dbReference type="EMBL" id="QGA72472.1"/>
    </source>
</evidence>
<organism evidence="1">
    <name type="scientific">uncultured virus</name>
    <dbReference type="NCBI Taxonomy" id="340016"/>
    <lineage>
        <taxon>Viruses</taxon>
        <taxon>environmental samples</taxon>
    </lineage>
</organism>